<evidence type="ECO:0000313" key="1">
    <source>
        <dbReference type="EMBL" id="BAR61319.1"/>
    </source>
</evidence>
<dbReference type="AlphaFoldDB" id="A0A0E4BW00"/>
<name>A0A0E4BW00_9BRAD</name>
<dbReference type="EMBL" id="AP014685">
    <property type="protein sequence ID" value="BAR61319.1"/>
    <property type="molecule type" value="Genomic_DNA"/>
</dbReference>
<reference evidence="1 2" key="1">
    <citation type="submission" date="2014-11" db="EMBL/GenBank/DDBJ databases">
        <title>Symbiosis island explosion on the genome of extra-slow-growing strains of soybean bradyrhizobia with massive insertion sequences.</title>
        <authorList>
            <person name="Iida T."/>
            <person name="Minamisawa K."/>
        </authorList>
    </citation>
    <scope>NUCLEOTIDE SEQUENCE [LARGE SCALE GENOMIC DNA]</scope>
    <source>
        <strain evidence="1 2">NK6</strain>
    </source>
</reference>
<evidence type="ECO:0000313" key="2">
    <source>
        <dbReference type="Proteomes" id="UP000063308"/>
    </source>
</evidence>
<dbReference type="Proteomes" id="UP000063308">
    <property type="component" value="Chromosome"/>
</dbReference>
<proteinExistence type="predicted"/>
<protein>
    <submittedName>
        <fullName evidence="1">Uncharacterized protein</fullName>
    </submittedName>
</protein>
<sequence length="32" mass="3774">MAVIDAENRSRADFFEHYGDSEFNSQAFFSER</sequence>
<gene>
    <name evidence="1" type="ORF">NK6_8170</name>
</gene>
<organism evidence="1 2">
    <name type="scientific">Bradyrhizobium diazoefficiens</name>
    <dbReference type="NCBI Taxonomy" id="1355477"/>
    <lineage>
        <taxon>Bacteria</taxon>
        <taxon>Pseudomonadati</taxon>
        <taxon>Pseudomonadota</taxon>
        <taxon>Alphaproteobacteria</taxon>
        <taxon>Hyphomicrobiales</taxon>
        <taxon>Nitrobacteraceae</taxon>
        <taxon>Bradyrhizobium</taxon>
    </lineage>
</organism>
<accession>A0A0E4BW00</accession>